<accession>A0A1M5XTD3</accession>
<evidence type="ECO:0000256" key="1">
    <source>
        <dbReference type="SAM" id="SignalP"/>
    </source>
</evidence>
<dbReference type="EMBL" id="FQXC01000008">
    <property type="protein sequence ID" value="SHI03071.1"/>
    <property type="molecule type" value="Genomic_DNA"/>
</dbReference>
<protein>
    <submittedName>
        <fullName evidence="2">Uncharacterized protein</fullName>
    </submittedName>
</protein>
<reference evidence="2 3" key="1">
    <citation type="submission" date="2016-11" db="EMBL/GenBank/DDBJ databases">
        <authorList>
            <person name="Jaros S."/>
            <person name="Januszkiewicz K."/>
            <person name="Wedrychowicz H."/>
        </authorList>
    </citation>
    <scope>NUCLEOTIDE SEQUENCE [LARGE SCALE GENOMIC DNA]</scope>
    <source>
        <strain evidence="2 3">DSM 29431</strain>
    </source>
</reference>
<feature type="signal peptide" evidence="1">
    <location>
        <begin position="1"/>
        <end position="21"/>
    </location>
</feature>
<dbReference type="Proteomes" id="UP000184221">
    <property type="component" value="Unassembled WGS sequence"/>
</dbReference>
<keyword evidence="1" id="KW-0732">Signal</keyword>
<dbReference type="STRING" id="996342.SAMN05443551_4132"/>
<gene>
    <name evidence="2" type="ORF">SAMN05443551_4132</name>
</gene>
<sequence length="54" mass="5452">MFRTLIILAALGVVGASSAVANGGSGKTASIDLTMKKYTDAPKVTVGTLEAVKK</sequence>
<evidence type="ECO:0000313" key="2">
    <source>
        <dbReference type="EMBL" id="SHI03071.1"/>
    </source>
</evidence>
<name>A0A1M5XTD3_9RHOB</name>
<feature type="chain" id="PRO_5012838813" evidence="1">
    <location>
        <begin position="22"/>
        <end position="54"/>
    </location>
</feature>
<proteinExistence type="predicted"/>
<keyword evidence="3" id="KW-1185">Reference proteome</keyword>
<organism evidence="2 3">
    <name type="scientific">Marivita hallyeonensis</name>
    <dbReference type="NCBI Taxonomy" id="996342"/>
    <lineage>
        <taxon>Bacteria</taxon>
        <taxon>Pseudomonadati</taxon>
        <taxon>Pseudomonadota</taxon>
        <taxon>Alphaproteobacteria</taxon>
        <taxon>Rhodobacterales</taxon>
        <taxon>Roseobacteraceae</taxon>
        <taxon>Marivita</taxon>
    </lineage>
</organism>
<dbReference type="AlphaFoldDB" id="A0A1M5XTD3"/>
<dbReference type="RefSeq" id="WP_178346940.1">
    <property type="nucleotide sequence ID" value="NZ_FQXC01000008.1"/>
</dbReference>
<evidence type="ECO:0000313" key="3">
    <source>
        <dbReference type="Proteomes" id="UP000184221"/>
    </source>
</evidence>